<protein>
    <submittedName>
        <fullName evidence="1">Uncharacterized protein</fullName>
    </submittedName>
</protein>
<keyword evidence="2" id="KW-1185">Reference proteome</keyword>
<name>A0ABW0W486_9BACL</name>
<dbReference type="EMBL" id="JBHSOW010000070">
    <property type="protein sequence ID" value="MFC5651226.1"/>
    <property type="molecule type" value="Genomic_DNA"/>
</dbReference>
<dbReference type="Proteomes" id="UP001596047">
    <property type="component" value="Unassembled WGS sequence"/>
</dbReference>
<dbReference type="RefSeq" id="WP_379189836.1">
    <property type="nucleotide sequence ID" value="NZ_JBHSOW010000070.1"/>
</dbReference>
<sequence>MEKKNWNRIDRVADKDNGHYVERTEPGKIDTSDVSAFISGYKAAKKKQ</sequence>
<evidence type="ECO:0000313" key="2">
    <source>
        <dbReference type="Proteomes" id="UP001596047"/>
    </source>
</evidence>
<proteinExistence type="predicted"/>
<reference evidence="2" key="1">
    <citation type="journal article" date="2019" name="Int. J. Syst. Evol. Microbiol.">
        <title>The Global Catalogue of Microorganisms (GCM) 10K type strain sequencing project: providing services to taxonomists for standard genome sequencing and annotation.</title>
        <authorList>
            <consortium name="The Broad Institute Genomics Platform"/>
            <consortium name="The Broad Institute Genome Sequencing Center for Infectious Disease"/>
            <person name="Wu L."/>
            <person name="Ma J."/>
        </authorList>
    </citation>
    <scope>NUCLEOTIDE SEQUENCE [LARGE SCALE GENOMIC DNA]</scope>
    <source>
        <strain evidence="2">CGMCC 1.3240</strain>
    </source>
</reference>
<evidence type="ECO:0000313" key="1">
    <source>
        <dbReference type="EMBL" id="MFC5651226.1"/>
    </source>
</evidence>
<comment type="caution">
    <text evidence="1">The sequence shown here is derived from an EMBL/GenBank/DDBJ whole genome shotgun (WGS) entry which is preliminary data.</text>
</comment>
<accession>A0ABW0W486</accession>
<gene>
    <name evidence="1" type="ORF">ACFPYJ_19365</name>
</gene>
<organism evidence="1 2">
    <name type="scientific">Paenibacillus solisilvae</name>
    <dbReference type="NCBI Taxonomy" id="2486751"/>
    <lineage>
        <taxon>Bacteria</taxon>
        <taxon>Bacillati</taxon>
        <taxon>Bacillota</taxon>
        <taxon>Bacilli</taxon>
        <taxon>Bacillales</taxon>
        <taxon>Paenibacillaceae</taxon>
        <taxon>Paenibacillus</taxon>
    </lineage>
</organism>